<sequence length="102" mass="11320">MFSTHPALPLSIPDAVAIFTAGFPSPRTQQRCRLPSISITTITVVACFSPHRPQLNCSASPMPHCRCRPHCRCHPQPLPGRASPSLAQLWRPQSFKPRALKR</sequence>
<evidence type="ECO:0000313" key="2">
    <source>
        <dbReference type="Proteomes" id="UP001457282"/>
    </source>
</evidence>
<dbReference type="AlphaFoldDB" id="A0AAW1VLR3"/>
<reference evidence="1 2" key="1">
    <citation type="journal article" date="2023" name="G3 (Bethesda)">
        <title>A chromosome-length genome assembly and annotation of blackberry (Rubus argutus, cv. 'Hillquist').</title>
        <authorList>
            <person name="Bruna T."/>
            <person name="Aryal R."/>
            <person name="Dudchenko O."/>
            <person name="Sargent D.J."/>
            <person name="Mead D."/>
            <person name="Buti M."/>
            <person name="Cavallini A."/>
            <person name="Hytonen T."/>
            <person name="Andres J."/>
            <person name="Pham M."/>
            <person name="Weisz D."/>
            <person name="Mascagni F."/>
            <person name="Usai G."/>
            <person name="Natali L."/>
            <person name="Bassil N."/>
            <person name="Fernandez G.E."/>
            <person name="Lomsadze A."/>
            <person name="Armour M."/>
            <person name="Olukolu B."/>
            <person name="Poorten T."/>
            <person name="Britton C."/>
            <person name="Davik J."/>
            <person name="Ashrafi H."/>
            <person name="Aiden E.L."/>
            <person name="Borodovsky M."/>
            <person name="Worthington M."/>
        </authorList>
    </citation>
    <scope>NUCLEOTIDE SEQUENCE [LARGE SCALE GENOMIC DNA]</scope>
    <source>
        <strain evidence="1">PI 553951</strain>
    </source>
</reference>
<dbReference type="Proteomes" id="UP001457282">
    <property type="component" value="Unassembled WGS sequence"/>
</dbReference>
<proteinExistence type="predicted"/>
<comment type="caution">
    <text evidence="1">The sequence shown here is derived from an EMBL/GenBank/DDBJ whole genome shotgun (WGS) entry which is preliminary data.</text>
</comment>
<dbReference type="EMBL" id="JBEDUW010000255">
    <property type="protein sequence ID" value="KAK9902477.1"/>
    <property type="molecule type" value="Genomic_DNA"/>
</dbReference>
<evidence type="ECO:0000313" key="1">
    <source>
        <dbReference type="EMBL" id="KAK9902477.1"/>
    </source>
</evidence>
<name>A0AAW1VLR3_RUBAR</name>
<accession>A0AAW1VLR3</accession>
<organism evidence="1 2">
    <name type="scientific">Rubus argutus</name>
    <name type="common">Southern blackberry</name>
    <dbReference type="NCBI Taxonomy" id="59490"/>
    <lineage>
        <taxon>Eukaryota</taxon>
        <taxon>Viridiplantae</taxon>
        <taxon>Streptophyta</taxon>
        <taxon>Embryophyta</taxon>
        <taxon>Tracheophyta</taxon>
        <taxon>Spermatophyta</taxon>
        <taxon>Magnoliopsida</taxon>
        <taxon>eudicotyledons</taxon>
        <taxon>Gunneridae</taxon>
        <taxon>Pentapetalae</taxon>
        <taxon>rosids</taxon>
        <taxon>fabids</taxon>
        <taxon>Rosales</taxon>
        <taxon>Rosaceae</taxon>
        <taxon>Rosoideae</taxon>
        <taxon>Rosoideae incertae sedis</taxon>
        <taxon>Rubus</taxon>
    </lineage>
</organism>
<protein>
    <submittedName>
        <fullName evidence="1">Uncharacterized protein</fullName>
    </submittedName>
</protein>
<gene>
    <name evidence="1" type="ORF">M0R45_001584</name>
</gene>
<keyword evidence="2" id="KW-1185">Reference proteome</keyword>